<name>A0A2W6MV71_9HELI</name>
<accession>A0A2W6MV71</accession>
<keyword evidence="1" id="KW-0472">Membrane</keyword>
<sequence>MFRSEYDLGTIISAAITFAIVVLAIRLVLFLVNRKKTTIQKPDWLMDERFDLDKKRKRK</sequence>
<keyword evidence="1" id="KW-0812">Transmembrane</keyword>
<dbReference type="AlphaFoldDB" id="A0A2W6MV71"/>
<proteinExistence type="predicted"/>
<dbReference type="RefSeq" id="WP_111230085.1">
    <property type="nucleotide sequence ID" value="NZ_NBIU01000020.1"/>
</dbReference>
<evidence type="ECO:0000313" key="3">
    <source>
        <dbReference type="Proteomes" id="UP000249746"/>
    </source>
</evidence>
<comment type="caution">
    <text evidence="2">The sequence shown here is derived from an EMBL/GenBank/DDBJ whole genome shotgun (WGS) entry which is preliminary data.</text>
</comment>
<keyword evidence="1" id="KW-1133">Transmembrane helix</keyword>
<evidence type="ECO:0000256" key="1">
    <source>
        <dbReference type="SAM" id="Phobius"/>
    </source>
</evidence>
<reference evidence="2 3" key="1">
    <citation type="submission" date="2017-03" db="EMBL/GenBank/DDBJ databases">
        <title>Genomic and clinical evidence uncovers the enterohepatic species Helicobacter valdiviensis as a potential human intestinal pathogen.</title>
        <authorList>
            <person name="Fresia P."/>
            <person name="Jara R."/>
            <person name="Sierra R."/>
            <person name="Ferres I."/>
            <person name="Greif G."/>
            <person name="Iraola G."/>
            <person name="Collado L."/>
        </authorList>
    </citation>
    <scope>NUCLEOTIDE SEQUENCE [LARGE SCALE GENOMIC DNA]</scope>
    <source>
        <strain evidence="2 3">WBE14</strain>
    </source>
</reference>
<dbReference type="EMBL" id="NBIU01000020">
    <property type="protein sequence ID" value="PZT47819.1"/>
    <property type="molecule type" value="Genomic_DNA"/>
</dbReference>
<feature type="transmembrane region" description="Helical" evidence="1">
    <location>
        <begin position="12"/>
        <end position="32"/>
    </location>
</feature>
<evidence type="ECO:0000313" key="2">
    <source>
        <dbReference type="EMBL" id="PZT47819.1"/>
    </source>
</evidence>
<protein>
    <submittedName>
        <fullName evidence="2">Uncharacterized protein</fullName>
    </submittedName>
</protein>
<dbReference type="OrthoDB" id="5326315at2"/>
<dbReference type="Proteomes" id="UP000249746">
    <property type="component" value="Unassembled WGS sequence"/>
</dbReference>
<keyword evidence="3" id="KW-1185">Reference proteome</keyword>
<gene>
    <name evidence="2" type="ORF">B6S12_06955</name>
</gene>
<organism evidence="2 3">
    <name type="scientific">Helicobacter valdiviensis</name>
    <dbReference type="NCBI Taxonomy" id="1458358"/>
    <lineage>
        <taxon>Bacteria</taxon>
        <taxon>Pseudomonadati</taxon>
        <taxon>Campylobacterota</taxon>
        <taxon>Epsilonproteobacteria</taxon>
        <taxon>Campylobacterales</taxon>
        <taxon>Helicobacteraceae</taxon>
        <taxon>Helicobacter</taxon>
    </lineage>
</organism>